<gene>
    <name evidence="1" type="ORF">LCGC14_2883140</name>
</gene>
<reference evidence="1" key="1">
    <citation type="journal article" date="2015" name="Nature">
        <title>Complex archaea that bridge the gap between prokaryotes and eukaryotes.</title>
        <authorList>
            <person name="Spang A."/>
            <person name="Saw J.H."/>
            <person name="Jorgensen S.L."/>
            <person name="Zaremba-Niedzwiedzka K."/>
            <person name="Martijn J."/>
            <person name="Lind A.E."/>
            <person name="van Eijk R."/>
            <person name="Schleper C."/>
            <person name="Guy L."/>
            <person name="Ettema T.J."/>
        </authorList>
    </citation>
    <scope>NUCLEOTIDE SEQUENCE</scope>
</reference>
<name>A0A0F8XZS1_9ZZZZ</name>
<evidence type="ECO:0000313" key="1">
    <source>
        <dbReference type="EMBL" id="KKK74503.1"/>
    </source>
</evidence>
<sequence length="121" mass="14320">MADKETYFKRFIRKFKSSMDFMNLRSTPTSAMGHMFRSVNKDEDEDKPFKLINFRGEAFRAFATRQEAENWIQYHRGMCYRPDNIQIEENSDLPLIVPENSDLSLINSEFSTLSFYPGLDR</sequence>
<proteinExistence type="predicted"/>
<dbReference type="AlphaFoldDB" id="A0A0F8XZS1"/>
<accession>A0A0F8XZS1</accession>
<organism evidence="1">
    <name type="scientific">marine sediment metagenome</name>
    <dbReference type="NCBI Taxonomy" id="412755"/>
    <lineage>
        <taxon>unclassified sequences</taxon>
        <taxon>metagenomes</taxon>
        <taxon>ecological metagenomes</taxon>
    </lineage>
</organism>
<comment type="caution">
    <text evidence="1">The sequence shown here is derived from an EMBL/GenBank/DDBJ whole genome shotgun (WGS) entry which is preliminary data.</text>
</comment>
<protein>
    <submittedName>
        <fullName evidence="1">Uncharacterized protein</fullName>
    </submittedName>
</protein>
<dbReference type="EMBL" id="LAZR01056289">
    <property type="protein sequence ID" value="KKK74503.1"/>
    <property type="molecule type" value="Genomic_DNA"/>
</dbReference>